<gene>
    <name evidence="1" type="ORF">GMARGA_LOCUS1889</name>
</gene>
<dbReference type="Proteomes" id="UP000789901">
    <property type="component" value="Unassembled WGS sequence"/>
</dbReference>
<sequence length="84" mass="9762">MLEISIRKPSESQPKFILKCTKLIENQREILKKEKNELNDKQFEQNFFSKADKSDSISLTTLQLNSSSITLQHNACKIEDSYLL</sequence>
<evidence type="ECO:0000313" key="2">
    <source>
        <dbReference type="Proteomes" id="UP000789901"/>
    </source>
</evidence>
<keyword evidence="2" id="KW-1185">Reference proteome</keyword>
<evidence type="ECO:0000313" key="1">
    <source>
        <dbReference type="EMBL" id="CAG8494537.1"/>
    </source>
</evidence>
<comment type="caution">
    <text evidence="1">The sequence shown here is derived from an EMBL/GenBank/DDBJ whole genome shotgun (WGS) entry which is preliminary data.</text>
</comment>
<name>A0ABM8W0M7_GIGMA</name>
<dbReference type="EMBL" id="CAJVQB010000538">
    <property type="protein sequence ID" value="CAG8494537.1"/>
    <property type="molecule type" value="Genomic_DNA"/>
</dbReference>
<reference evidence="1 2" key="1">
    <citation type="submission" date="2021-06" db="EMBL/GenBank/DDBJ databases">
        <authorList>
            <person name="Kallberg Y."/>
            <person name="Tangrot J."/>
            <person name="Rosling A."/>
        </authorList>
    </citation>
    <scope>NUCLEOTIDE SEQUENCE [LARGE SCALE GENOMIC DNA]</scope>
    <source>
        <strain evidence="1 2">120-4 pot B 10/14</strain>
    </source>
</reference>
<organism evidence="1 2">
    <name type="scientific">Gigaspora margarita</name>
    <dbReference type="NCBI Taxonomy" id="4874"/>
    <lineage>
        <taxon>Eukaryota</taxon>
        <taxon>Fungi</taxon>
        <taxon>Fungi incertae sedis</taxon>
        <taxon>Mucoromycota</taxon>
        <taxon>Glomeromycotina</taxon>
        <taxon>Glomeromycetes</taxon>
        <taxon>Diversisporales</taxon>
        <taxon>Gigasporaceae</taxon>
        <taxon>Gigaspora</taxon>
    </lineage>
</organism>
<proteinExistence type="predicted"/>
<protein>
    <submittedName>
        <fullName evidence="1">18081_t:CDS:1</fullName>
    </submittedName>
</protein>
<accession>A0ABM8W0M7</accession>